<gene>
    <name evidence="1" type="ORF">A176_000484</name>
</gene>
<accession>A0A0H4X6U4</accession>
<organism evidence="1 2">
    <name type="scientific">Pseudomyxococcus hansupus</name>
    <dbReference type="NCBI Taxonomy" id="1297742"/>
    <lineage>
        <taxon>Bacteria</taxon>
        <taxon>Pseudomonadati</taxon>
        <taxon>Myxococcota</taxon>
        <taxon>Myxococcia</taxon>
        <taxon>Myxococcales</taxon>
        <taxon>Cystobacterineae</taxon>
        <taxon>Myxococcaceae</taxon>
        <taxon>Pseudomyxococcus</taxon>
    </lineage>
</organism>
<sequence length="428" mass="46811">MLLGLLAGGFGDTAKAQDLQGLLDQGSANLQVFALDTERGLQTNSLLNPNNRVARLSQGQTELEARLDLKLSLNAFELSVKPRARFEWFRFGNGKPETHLEAWLNQGTVTLYPAQSLTLSAGRDILTWGPSNFRSPSNPIYFENGRIIPLRELRGVDMAQATWAPSQALSVSLMHQWGDGRGGWQWDRDDGFRALTLLKVDYTADVYVASVNASKRWAHERPRFGAFAQATVNEALLVYAEAGLRQGTPALYPEPRPTPVGGAFVPRHAADGRLFYSALVGGGYTLNSGHTVSLEYLANNEGYRWADEARYFDIAARASALLSAPSLDAPLAGQTLGTALNNGLALLGRHYLFLQVQNNPADAGPIWQLRYSLNLVDGSGQASAYGEWHVWERLAFFAVGVLHHGSPRSEFNALQSRSILVGAKGYVL</sequence>
<reference evidence="1 2" key="1">
    <citation type="journal article" date="2016" name="PLoS ONE">
        <title>Complete Genome Sequence and Comparative Genomics of a Novel Myxobacterium Myxococcus hansupus.</title>
        <authorList>
            <person name="Sharma G."/>
            <person name="Narwani T."/>
            <person name="Subramanian S."/>
        </authorList>
    </citation>
    <scope>NUCLEOTIDE SEQUENCE [LARGE SCALE GENOMIC DNA]</scope>
    <source>
        <strain evidence="2">mixupus</strain>
    </source>
</reference>
<dbReference type="PATRIC" id="fig|1297742.4.peg.492"/>
<dbReference type="OrthoDB" id="5493663at2"/>
<proteinExistence type="predicted"/>
<evidence type="ECO:0000313" key="2">
    <source>
        <dbReference type="Proteomes" id="UP000009026"/>
    </source>
</evidence>
<protein>
    <recommendedName>
        <fullName evidence="3">Alginate export domain-containing protein</fullName>
    </recommendedName>
</protein>
<dbReference type="EMBL" id="CP012109">
    <property type="protein sequence ID" value="AKQ63572.1"/>
    <property type="molecule type" value="Genomic_DNA"/>
</dbReference>
<dbReference type="Proteomes" id="UP000009026">
    <property type="component" value="Chromosome"/>
</dbReference>
<dbReference type="AlphaFoldDB" id="A0A0H4X6U4"/>
<keyword evidence="2" id="KW-1185">Reference proteome</keyword>
<evidence type="ECO:0000313" key="1">
    <source>
        <dbReference type="EMBL" id="AKQ63572.1"/>
    </source>
</evidence>
<dbReference type="KEGG" id="mym:A176_000484"/>
<dbReference type="eggNOG" id="ENOG5032MAT">
    <property type="taxonomic scope" value="Bacteria"/>
</dbReference>
<name>A0A0H4X6U4_9BACT</name>
<evidence type="ECO:0008006" key="3">
    <source>
        <dbReference type="Google" id="ProtNLM"/>
    </source>
</evidence>
<dbReference type="STRING" id="1297742.A176_000484"/>